<dbReference type="OrthoDB" id="543755at2"/>
<proteinExistence type="predicted"/>
<sequence length="640" mass="72977">MTVAISPALSRIQGITGFFENDTVVSTQAIGTVQAVFFSVEEQGSRAYRKVMAQWPEQCWFLKEGPFAPYQTLSQKHETPLSFFKVKAGIDDSDWCEPSSDQHQRIERFIEQWRASRVSWRNGHPRCQQKLPERFILGWLDHDDVSAGKAQGREALHQLMESIAEHGDDEVDVVVSCNAIMETRCIEQEVAPLRQRRRVIIINTPCHVHDLLIAAEQTHVVNSWVGLDARMRLLQVHVAGRPPYHDQPSLTVLLHTLLFERTLLRHPEHDCPTTPEALLEWLALQRCHLDRFPATLYALGFSRWKLPVLKDYFQGSQIHRITDIDTVPDDACLVVWGSRALDDYPGAEKLHQKNSYQIVRLEDAFIRSVGLGAHLIRPISWVLDEKGLYYDARTPSALENILQHHVFSESDIRRAAQLRQRLIETNITKYNVGSRVWRAPDRVSPIILVPGQVESDASIRFGAQTISRNMDLLKSVRAAHPQGYILYKPHPDVLAQLRAQGMDEEAAIHHCDELVTDAPMAELLDVVDEVHVMTSLAGFEGLLRGKKVVTYGQPFYASWGLTIDHAPLPRRERRLSLDELVAGTLLHYPTYVSLGTGFYMTAEDGLEQLLDWKKNGTYNPSTLQRIMVKARRKILDYLKR</sequence>
<dbReference type="CDD" id="cd16439">
    <property type="entry name" value="beta_Kdo_transferase_KpsC_2"/>
    <property type="match status" value="1"/>
</dbReference>
<reference evidence="1 2" key="1">
    <citation type="submission" date="2018-10" db="EMBL/GenBank/DDBJ databases">
        <title>Genomic Encyclopedia of Type Strains, Phase IV (KMG-IV): sequencing the most valuable type-strain genomes for metagenomic binning, comparative biology and taxonomic classification.</title>
        <authorList>
            <person name="Goeker M."/>
        </authorList>
    </citation>
    <scope>NUCLEOTIDE SEQUENCE [LARGE SCALE GENOMIC DNA]</scope>
    <source>
        <strain evidence="1 2">DSM 23229</strain>
    </source>
</reference>
<dbReference type="Pfam" id="PF05159">
    <property type="entry name" value="Capsule_synth"/>
    <property type="match status" value="2"/>
</dbReference>
<keyword evidence="2" id="KW-1185">Reference proteome</keyword>
<evidence type="ECO:0000313" key="2">
    <source>
        <dbReference type="Proteomes" id="UP000281975"/>
    </source>
</evidence>
<dbReference type="AlphaFoldDB" id="A0A420WX33"/>
<dbReference type="GO" id="GO:0000271">
    <property type="term" value="P:polysaccharide biosynthetic process"/>
    <property type="evidence" value="ECO:0007669"/>
    <property type="project" value="InterPro"/>
</dbReference>
<dbReference type="RefSeq" id="WP_121172428.1">
    <property type="nucleotide sequence ID" value="NZ_RBIN01000004.1"/>
</dbReference>
<gene>
    <name evidence="1" type="ORF">C7446_1450</name>
</gene>
<dbReference type="GO" id="GO:0015774">
    <property type="term" value="P:polysaccharide transport"/>
    <property type="evidence" value="ECO:0007669"/>
    <property type="project" value="InterPro"/>
</dbReference>
<protein>
    <submittedName>
        <fullName evidence="1">Capsular polysaccharide export protein</fullName>
    </submittedName>
</protein>
<name>A0A420WX33_9GAMM</name>
<comment type="caution">
    <text evidence="1">The sequence shown here is derived from an EMBL/GenBank/DDBJ whole genome shotgun (WGS) entry which is preliminary data.</text>
</comment>
<evidence type="ECO:0000313" key="1">
    <source>
        <dbReference type="EMBL" id="RKR04247.1"/>
    </source>
</evidence>
<dbReference type="InterPro" id="IPR007833">
    <property type="entry name" value="Capsule_polysaccharide_synth"/>
</dbReference>
<dbReference type="Proteomes" id="UP000281975">
    <property type="component" value="Unassembled WGS sequence"/>
</dbReference>
<organism evidence="1 2">
    <name type="scientific">Kushneria sinocarnis</name>
    <dbReference type="NCBI Taxonomy" id="595502"/>
    <lineage>
        <taxon>Bacteria</taxon>
        <taxon>Pseudomonadati</taxon>
        <taxon>Pseudomonadota</taxon>
        <taxon>Gammaproteobacteria</taxon>
        <taxon>Oceanospirillales</taxon>
        <taxon>Halomonadaceae</taxon>
        <taxon>Kushneria</taxon>
    </lineage>
</organism>
<dbReference type="EMBL" id="RBIN01000004">
    <property type="protein sequence ID" value="RKR04247.1"/>
    <property type="molecule type" value="Genomic_DNA"/>
</dbReference>
<accession>A0A420WX33</accession>